<keyword evidence="1" id="KW-0175">Coiled coil</keyword>
<feature type="compositionally biased region" description="Basic and acidic residues" evidence="2">
    <location>
        <begin position="55"/>
        <end position="71"/>
    </location>
</feature>
<gene>
    <name evidence="3" type="ORF">J34TS1_24260</name>
</gene>
<sequence>MFEKMERYQNRIKELEEELKQVPEVRELLDELLQDLHETTRQNHALRRTILKSSSSKESRMSTKLRDALYE</sequence>
<proteinExistence type="predicted"/>
<dbReference type="RefSeq" id="WP_212978474.1">
    <property type="nucleotide sequence ID" value="NZ_AP025343.1"/>
</dbReference>
<evidence type="ECO:0008006" key="5">
    <source>
        <dbReference type="Google" id="ProtNLM"/>
    </source>
</evidence>
<organism evidence="3 4">
    <name type="scientific">Paenibacillus azoreducens</name>
    <dbReference type="NCBI Taxonomy" id="116718"/>
    <lineage>
        <taxon>Bacteria</taxon>
        <taxon>Bacillati</taxon>
        <taxon>Bacillota</taxon>
        <taxon>Bacilli</taxon>
        <taxon>Bacillales</taxon>
        <taxon>Paenibacillaceae</taxon>
        <taxon>Paenibacillus</taxon>
    </lineage>
</organism>
<evidence type="ECO:0000313" key="4">
    <source>
        <dbReference type="Proteomes" id="UP000682811"/>
    </source>
</evidence>
<evidence type="ECO:0000256" key="2">
    <source>
        <dbReference type="SAM" id="MobiDB-lite"/>
    </source>
</evidence>
<keyword evidence="4" id="KW-1185">Reference proteome</keyword>
<accession>A0A919Y9U9</accession>
<feature type="coiled-coil region" evidence="1">
    <location>
        <begin position="5"/>
        <end position="49"/>
    </location>
</feature>
<name>A0A919Y9U9_9BACL</name>
<dbReference type="EMBL" id="BORT01000009">
    <property type="protein sequence ID" value="GIO47661.1"/>
    <property type="molecule type" value="Genomic_DNA"/>
</dbReference>
<dbReference type="Proteomes" id="UP000682811">
    <property type="component" value="Unassembled WGS sequence"/>
</dbReference>
<reference evidence="3 4" key="1">
    <citation type="submission" date="2021-03" db="EMBL/GenBank/DDBJ databases">
        <title>Antimicrobial resistance genes in bacteria isolated from Japanese honey, and their potential for conferring macrolide and lincosamide resistance in the American foulbrood pathogen Paenibacillus larvae.</title>
        <authorList>
            <person name="Okamoto M."/>
            <person name="Kumagai M."/>
            <person name="Kanamori H."/>
            <person name="Takamatsu D."/>
        </authorList>
    </citation>
    <scope>NUCLEOTIDE SEQUENCE [LARGE SCALE GENOMIC DNA]</scope>
    <source>
        <strain evidence="3 4">J34TS1</strain>
    </source>
</reference>
<dbReference type="AlphaFoldDB" id="A0A919Y9U9"/>
<feature type="region of interest" description="Disordered" evidence="2">
    <location>
        <begin position="51"/>
        <end position="71"/>
    </location>
</feature>
<evidence type="ECO:0000256" key="1">
    <source>
        <dbReference type="SAM" id="Coils"/>
    </source>
</evidence>
<evidence type="ECO:0000313" key="3">
    <source>
        <dbReference type="EMBL" id="GIO47661.1"/>
    </source>
</evidence>
<comment type="caution">
    <text evidence="3">The sequence shown here is derived from an EMBL/GenBank/DDBJ whole genome shotgun (WGS) entry which is preliminary data.</text>
</comment>
<protein>
    <recommendedName>
        <fullName evidence="5">Ni2+-binding GTPase</fullName>
    </recommendedName>
</protein>